<dbReference type="EMBL" id="JBHRYO010000002">
    <property type="protein sequence ID" value="MFC3756322.1"/>
    <property type="molecule type" value="Genomic_DNA"/>
</dbReference>
<name>A0ABV7XUK6_9FLAO</name>
<dbReference type="Proteomes" id="UP001595735">
    <property type="component" value="Unassembled WGS sequence"/>
</dbReference>
<dbReference type="Gene3D" id="3.90.930.1">
    <property type="match status" value="1"/>
</dbReference>
<evidence type="ECO:0000313" key="2">
    <source>
        <dbReference type="Proteomes" id="UP001595735"/>
    </source>
</evidence>
<sequence>MKKYLFLGIMGAVASFTNSCSSDDNDSPKKLLLSKATINYYDYSPNPIPEDIIYAYNNNGEVIKIESRFSTTTFEYSNGKIVKSKYYAKEQKLESNSVYNYNGDQLVNVQYITPNSADKSTMTYGYDVNGKMISSTHCESADCDYPTTFSITYNGDNVSSETSTFALGGSSHKSEFTYDNKLSPYTNLNKYLRITMGGAYGISVNNYTTEKISNKDSAGNWKQGQFITYKIQYNSSQLPVQIIGTEANGKKYVQYDYEYISQ</sequence>
<comment type="caution">
    <text evidence="1">The sequence shown here is derived from an EMBL/GenBank/DDBJ whole genome shotgun (WGS) entry which is preliminary data.</text>
</comment>
<gene>
    <name evidence="1" type="ORF">ACFONJ_10130</name>
</gene>
<evidence type="ECO:0008006" key="3">
    <source>
        <dbReference type="Google" id="ProtNLM"/>
    </source>
</evidence>
<keyword evidence="2" id="KW-1185">Reference proteome</keyword>
<accession>A0ABV7XUK6</accession>
<protein>
    <recommendedName>
        <fullName evidence="3">YD repeat-containing protein</fullName>
    </recommendedName>
</protein>
<evidence type="ECO:0000313" key="1">
    <source>
        <dbReference type="EMBL" id="MFC3756322.1"/>
    </source>
</evidence>
<dbReference type="RefSeq" id="WP_290296724.1">
    <property type="nucleotide sequence ID" value="NZ_JAUFQR010000001.1"/>
</dbReference>
<reference evidence="2" key="1">
    <citation type="journal article" date="2019" name="Int. J. Syst. Evol. Microbiol.">
        <title>The Global Catalogue of Microorganisms (GCM) 10K type strain sequencing project: providing services to taxonomists for standard genome sequencing and annotation.</title>
        <authorList>
            <consortium name="The Broad Institute Genomics Platform"/>
            <consortium name="The Broad Institute Genome Sequencing Center for Infectious Disease"/>
            <person name="Wu L."/>
            <person name="Ma J."/>
        </authorList>
    </citation>
    <scope>NUCLEOTIDE SEQUENCE [LARGE SCALE GENOMIC DNA]</scope>
    <source>
        <strain evidence="2">CECT 7798</strain>
    </source>
</reference>
<organism evidence="1 2">
    <name type="scientific">Chryseobacterium tructae</name>
    <dbReference type="NCBI Taxonomy" id="1037380"/>
    <lineage>
        <taxon>Bacteria</taxon>
        <taxon>Pseudomonadati</taxon>
        <taxon>Bacteroidota</taxon>
        <taxon>Flavobacteriia</taxon>
        <taxon>Flavobacteriales</taxon>
        <taxon>Weeksellaceae</taxon>
        <taxon>Chryseobacterium group</taxon>
        <taxon>Chryseobacterium</taxon>
    </lineage>
</organism>
<proteinExistence type="predicted"/>